<reference evidence="2 3" key="1">
    <citation type="journal article" date="2019" name="Sci. Rep.">
        <title>Nanopore sequencing improves the draft genome of the human pathogenic amoeba Naegleria fowleri.</title>
        <authorList>
            <person name="Liechti N."/>
            <person name="Schurch N."/>
            <person name="Bruggmann R."/>
            <person name="Wittwer M."/>
        </authorList>
    </citation>
    <scope>NUCLEOTIDE SEQUENCE [LARGE SCALE GENOMIC DNA]</scope>
    <source>
        <strain evidence="2 3">ATCC 30894</strain>
    </source>
</reference>
<dbReference type="Proteomes" id="UP000444721">
    <property type="component" value="Unassembled WGS sequence"/>
</dbReference>
<dbReference type="GeneID" id="68107998"/>
<dbReference type="VEuPathDB" id="AmoebaDB:FDP41_000780"/>
<evidence type="ECO:0000259" key="1">
    <source>
        <dbReference type="Pfam" id="PF03364"/>
    </source>
</evidence>
<evidence type="ECO:0000313" key="3">
    <source>
        <dbReference type="Proteomes" id="UP000444721"/>
    </source>
</evidence>
<feature type="domain" description="Coenzyme Q-binding protein COQ10 START" evidence="1">
    <location>
        <begin position="217"/>
        <end position="313"/>
    </location>
</feature>
<organism evidence="2 3">
    <name type="scientific">Naegleria fowleri</name>
    <name type="common">Brain eating amoeba</name>
    <dbReference type="NCBI Taxonomy" id="5763"/>
    <lineage>
        <taxon>Eukaryota</taxon>
        <taxon>Discoba</taxon>
        <taxon>Heterolobosea</taxon>
        <taxon>Tetramitia</taxon>
        <taxon>Eutetramitia</taxon>
        <taxon>Vahlkampfiidae</taxon>
        <taxon>Naegleria</taxon>
    </lineage>
</organism>
<dbReference type="InterPro" id="IPR023393">
    <property type="entry name" value="START-like_dom_sf"/>
</dbReference>
<proteinExistence type="predicted"/>
<dbReference type="AlphaFoldDB" id="A0A6A5CC68"/>
<evidence type="ECO:0000313" key="2">
    <source>
        <dbReference type="EMBL" id="KAF0984881.1"/>
    </source>
</evidence>
<name>A0A6A5CC68_NAEFO</name>
<dbReference type="EMBL" id="VFQX01000002">
    <property type="protein sequence ID" value="KAF0984881.1"/>
    <property type="molecule type" value="Genomic_DNA"/>
</dbReference>
<keyword evidence="3" id="KW-1185">Reference proteome</keyword>
<dbReference type="VEuPathDB" id="AmoebaDB:NF0108470"/>
<dbReference type="OrthoDB" id="10476224at2759"/>
<comment type="caution">
    <text evidence="2">The sequence shown here is derived from an EMBL/GenBank/DDBJ whole genome shotgun (WGS) entry which is preliminary data.</text>
</comment>
<protein>
    <recommendedName>
        <fullName evidence="1">Coenzyme Q-binding protein COQ10 START domain-containing protein</fullName>
    </recommendedName>
</protein>
<dbReference type="Gene3D" id="3.30.530.20">
    <property type="match status" value="1"/>
</dbReference>
<dbReference type="RefSeq" id="XP_044569594.1">
    <property type="nucleotide sequence ID" value="XM_044711584.1"/>
</dbReference>
<dbReference type="Pfam" id="PF03364">
    <property type="entry name" value="Polyketide_cyc"/>
    <property type="match status" value="1"/>
</dbReference>
<dbReference type="SUPFAM" id="SSF55961">
    <property type="entry name" value="Bet v1-like"/>
    <property type="match status" value="1"/>
</dbReference>
<gene>
    <name evidence="2" type="ORF">FDP41_000780</name>
</gene>
<accession>A0A6A5CC68</accession>
<dbReference type="InterPro" id="IPR005031">
    <property type="entry name" value="COQ10_START"/>
</dbReference>
<sequence>MSLIFIVSNTLLNNNNNHQETSFKSHLLPEIQDHVHRSSHPLLAKRNEIKKRDEKAAALVTTRRWNCSKPTTLSTSISKDIPLSIIDDPETTKSLPACGQQQVKANHPNAKLEQDMSNAAEHVIHGQEEKEEDQQQELLIYPTNLLDSDTHNCSSCPFESKKQESISLIEELNQAMLQFPTHHDSSNHSFSQHKHCVAFSSQSCLIENTNLKDCLEMLTDFDKYPQRVEGIHSSNTLKKNESKNHEMIVHLKSTILFSTLEYDIKVHVTRDGISFSHLKESSPFKSLQGGWKLEPLENTTDFKMTTNSKQCQTIRATYFIHIEMEPQVLFKGSDHLRPLVTECQETVNSASLGEWISKKSVPSLLQVMKRQIEEYSTQKRVKAFHNQQKQFSQQSSMLFL</sequence>
<dbReference type="VEuPathDB" id="AmoebaDB:NfTy_031850"/>